<accession>A2BXS3</accession>
<dbReference type="KEGG" id="pmc:P9515_13771"/>
<keyword evidence="1" id="KW-0808">Transferase</keyword>
<feature type="domain" description="Glycosyltransferase subfamily 4-like N-terminal" evidence="3">
    <location>
        <begin position="45"/>
        <end position="153"/>
    </location>
</feature>
<feature type="domain" description="Glycosyl transferase family 1" evidence="2">
    <location>
        <begin position="171"/>
        <end position="331"/>
    </location>
</feature>
<dbReference type="Gene3D" id="3.40.50.2000">
    <property type="entry name" value="Glycogen Phosphorylase B"/>
    <property type="match status" value="2"/>
</dbReference>
<dbReference type="HOGENOM" id="CLU_009583_39_0_3"/>
<evidence type="ECO:0008006" key="6">
    <source>
        <dbReference type="Google" id="ProtNLM"/>
    </source>
</evidence>
<dbReference type="InterPro" id="IPR028098">
    <property type="entry name" value="Glyco_trans_4-like_N"/>
</dbReference>
<dbReference type="EMBL" id="CP000552">
    <property type="protein sequence ID" value="ABM72584.1"/>
    <property type="molecule type" value="Genomic_DNA"/>
</dbReference>
<sequence>MMKVLHISYSYDFKDGGITTVVEQLIREQKKTKIKVEWLASNLFLSPFKRKKLIKEILKINPTIVHLHGLWRVHTRITNDLLKADIPYVITPHGMLDKWALNQSQLKKIISWYLWEKKALNNSSFIQVLSSGEFEAIKKINSAWKCHLISNGIFMPQKKELKLNEYPKSWEDKIPRNSNVLLFLGRFHKKKGINELIKAWEIVSKYSYSKNWWICFAGSGNLKILKKFDNKSLIKRIIVSKPVFDLEKEKVFRNSSAFILSSFSEGLPMAALEAMSYGIPCLISENCNLSETLNIGAAIKTNPSVNEIIKSLKYLIKMDDNEKKKISKLAYNYVSINHNWSNLTSQLNDLYRSVCEDIL</sequence>
<gene>
    <name evidence="4" type="ordered locus">P9515_13771</name>
</gene>
<protein>
    <recommendedName>
        <fullName evidence="6">Glycosyltransferase</fullName>
    </recommendedName>
</protein>
<dbReference type="PANTHER" id="PTHR46401:SF2">
    <property type="entry name" value="GLYCOSYLTRANSFERASE WBBK-RELATED"/>
    <property type="match status" value="1"/>
</dbReference>
<evidence type="ECO:0000256" key="1">
    <source>
        <dbReference type="ARBA" id="ARBA00022679"/>
    </source>
</evidence>
<proteinExistence type="predicted"/>
<dbReference type="InterPro" id="IPR001296">
    <property type="entry name" value="Glyco_trans_1"/>
</dbReference>
<organism evidence="4 5">
    <name type="scientific">Prochlorococcus marinus (strain MIT 9515)</name>
    <dbReference type="NCBI Taxonomy" id="167542"/>
    <lineage>
        <taxon>Bacteria</taxon>
        <taxon>Bacillati</taxon>
        <taxon>Cyanobacteriota</taxon>
        <taxon>Cyanophyceae</taxon>
        <taxon>Synechococcales</taxon>
        <taxon>Prochlorococcaceae</taxon>
        <taxon>Prochlorococcus</taxon>
    </lineage>
</organism>
<evidence type="ECO:0000259" key="3">
    <source>
        <dbReference type="Pfam" id="PF13439"/>
    </source>
</evidence>
<dbReference type="CAZy" id="GT4">
    <property type="family name" value="Glycosyltransferase Family 4"/>
</dbReference>
<dbReference type="Pfam" id="PF00534">
    <property type="entry name" value="Glycos_transf_1"/>
    <property type="match status" value="1"/>
</dbReference>
<dbReference type="GO" id="GO:0009103">
    <property type="term" value="P:lipopolysaccharide biosynthetic process"/>
    <property type="evidence" value="ECO:0007669"/>
    <property type="project" value="TreeGrafter"/>
</dbReference>
<evidence type="ECO:0000313" key="5">
    <source>
        <dbReference type="Proteomes" id="UP000001589"/>
    </source>
</evidence>
<dbReference type="OrthoDB" id="9790710at2"/>
<dbReference type="eggNOG" id="COG0438">
    <property type="taxonomic scope" value="Bacteria"/>
</dbReference>
<dbReference type="GO" id="GO:0016757">
    <property type="term" value="F:glycosyltransferase activity"/>
    <property type="evidence" value="ECO:0007669"/>
    <property type="project" value="InterPro"/>
</dbReference>
<dbReference type="SUPFAM" id="SSF53756">
    <property type="entry name" value="UDP-Glycosyltransferase/glycogen phosphorylase"/>
    <property type="match status" value="1"/>
</dbReference>
<evidence type="ECO:0000259" key="2">
    <source>
        <dbReference type="Pfam" id="PF00534"/>
    </source>
</evidence>
<dbReference type="STRING" id="167542.P9515_13771"/>
<reference evidence="4 5" key="1">
    <citation type="journal article" date="2007" name="PLoS Genet.">
        <title>Patterns and implications of gene gain and loss in the evolution of Prochlorococcus.</title>
        <authorList>
            <person name="Kettler G.C."/>
            <person name="Martiny A.C."/>
            <person name="Huang K."/>
            <person name="Zucker J."/>
            <person name="Coleman M.L."/>
            <person name="Rodrigue S."/>
            <person name="Chen F."/>
            <person name="Lapidus A."/>
            <person name="Ferriera S."/>
            <person name="Johnson J."/>
            <person name="Steglich C."/>
            <person name="Church G.M."/>
            <person name="Richardson P."/>
            <person name="Chisholm S.W."/>
        </authorList>
    </citation>
    <scope>NUCLEOTIDE SEQUENCE [LARGE SCALE GENOMIC DNA]</scope>
    <source>
        <strain evidence="4 5">MIT 9515</strain>
    </source>
</reference>
<name>A2BXS3_PROM5</name>
<dbReference type="Proteomes" id="UP000001589">
    <property type="component" value="Chromosome"/>
</dbReference>
<dbReference type="PANTHER" id="PTHR46401">
    <property type="entry name" value="GLYCOSYLTRANSFERASE WBBK-RELATED"/>
    <property type="match status" value="1"/>
</dbReference>
<dbReference type="Pfam" id="PF13439">
    <property type="entry name" value="Glyco_transf_4"/>
    <property type="match status" value="1"/>
</dbReference>
<dbReference type="AlphaFoldDB" id="A2BXS3"/>
<evidence type="ECO:0000313" key="4">
    <source>
        <dbReference type="EMBL" id="ABM72584.1"/>
    </source>
</evidence>